<dbReference type="Proteomes" id="UP001152795">
    <property type="component" value="Unassembled WGS sequence"/>
</dbReference>
<sequence>MDEVVVEAENETDEPSDITDIGTETVEEGNLNVDPWPRLGELFTFSSQSSDKKNLLFKCELCPPSKKPFSTYKTSHSNLRKHIKKVHPFSRKKFNELTNVRKLKRAVDAAGSSGATGIKQARLSWQTSKPSSKVNQENF</sequence>
<protein>
    <submittedName>
        <fullName evidence="2">Uncharacterized protein</fullName>
    </submittedName>
</protein>
<organism evidence="2 3">
    <name type="scientific">Paramuricea clavata</name>
    <name type="common">Red gorgonian</name>
    <name type="synonym">Violescent sea-whip</name>
    <dbReference type="NCBI Taxonomy" id="317549"/>
    <lineage>
        <taxon>Eukaryota</taxon>
        <taxon>Metazoa</taxon>
        <taxon>Cnidaria</taxon>
        <taxon>Anthozoa</taxon>
        <taxon>Octocorallia</taxon>
        <taxon>Malacalcyonacea</taxon>
        <taxon>Plexauridae</taxon>
        <taxon>Paramuricea</taxon>
    </lineage>
</organism>
<dbReference type="EMBL" id="CACRXK020000341">
    <property type="protein sequence ID" value="CAB3980974.1"/>
    <property type="molecule type" value="Genomic_DNA"/>
</dbReference>
<feature type="region of interest" description="Disordered" evidence="1">
    <location>
        <begin position="108"/>
        <end position="139"/>
    </location>
</feature>
<evidence type="ECO:0000313" key="2">
    <source>
        <dbReference type="EMBL" id="CAB3980974.1"/>
    </source>
</evidence>
<feature type="region of interest" description="Disordered" evidence="1">
    <location>
        <begin position="1"/>
        <end position="24"/>
    </location>
</feature>
<reference evidence="2" key="1">
    <citation type="submission" date="2020-04" db="EMBL/GenBank/DDBJ databases">
        <authorList>
            <person name="Alioto T."/>
            <person name="Alioto T."/>
            <person name="Gomez Garrido J."/>
        </authorList>
    </citation>
    <scope>NUCLEOTIDE SEQUENCE</scope>
    <source>
        <strain evidence="2">A484AB</strain>
    </source>
</reference>
<comment type="caution">
    <text evidence="2">The sequence shown here is derived from an EMBL/GenBank/DDBJ whole genome shotgun (WGS) entry which is preliminary data.</text>
</comment>
<accession>A0A6S7FM94</accession>
<feature type="compositionally biased region" description="Polar residues" evidence="1">
    <location>
        <begin position="123"/>
        <end position="139"/>
    </location>
</feature>
<proteinExistence type="predicted"/>
<dbReference type="OrthoDB" id="8772022at2759"/>
<gene>
    <name evidence="2" type="ORF">PACLA_8A025457</name>
</gene>
<feature type="compositionally biased region" description="Acidic residues" evidence="1">
    <location>
        <begin position="1"/>
        <end position="17"/>
    </location>
</feature>
<evidence type="ECO:0000256" key="1">
    <source>
        <dbReference type="SAM" id="MobiDB-lite"/>
    </source>
</evidence>
<evidence type="ECO:0000313" key="3">
    <source>
        <dbReference type="Proteomes" id="UP001152795"/>
    </source>
</evidence>
<keyword evidence="3" id="KW-1185">Reference proteome</keyword>
<dbReference type="AlphaFoldDB" id="A0A6S7FM94"/>
<name>A0A6S7FM94_PARCT</name>